<reference evidence="1" key="1">
    <citation type="submission" date="2014-09" db="EMBL/GenBank/DDBJ databases">
        <authorList>
            <person name="Magalhaes I.L.F."/>
            <person name="Oliveira U."/>
            <person name="Santos F.R."/>
            <person name="Vidigal T.H.D.A."/>
            <person name="Brescovit A.D."/>
            <person name="Santos A.J."/>
        </authorList>
    </citation>
    <scope>NUCLEOTIDE SEQUENCE</scope>
    <source>
        <tissue evidence="1">Shoot tissue taken approximately 20 cm above the soil surface</tissue>
    </source>
</reference>
<protein>
    <submittedName>
        <fullName evidence="1">Uncharacterized protein</fullName>
    </submittedName>
</protein>
<sequence length="21" mass="2435">MAPWVARVTNIRPQPEMLLDP</sequence>
<evidence type="ECO:0000313" key="1">
    <source>
        <dbReference type="EMBL" id="JAD63883.1"/>
    </source>
</evidence>
<dbReference type="AlphaFoldDB" id="A0A0A9BNY0"/>
<reference evidence="1" key="2">
    <citation type="journal article" date="2015" name="Data Brief">
        <title>Shoot transcriptome of the giant reed, Arundo donax.</title>
        <authorList>
            <person name="Barrero R.A."/>
            <person name="Guerrero F.D."/>
            <person name="Moolhuijzen P."/>
            <person name="Goolsby J.A."/>
            <person name="Tidwell J."/>
            <person name="Bellgard S.E."/>
            <person name="Bellgard M.I."/>
        </authorList>
    </citation>
    <scope>NUCLEOTIDE SEQUENCE</scope>
    <source>
        <tissue evidence="1">Shoot tissue taken approximately 20 cm above the soil surface</tissue>
    </source>
</reference>
<name>A0A0A9BNY0_ARUDO</name>
<organism evidence="1">
    <name type="scientific">Arundo donax</name>
    <name type="common">Giant reed</name>
    <name type="synonym">Donax arundinaceus</name>
    <dbReference type="NCBI Taxonomy" id="35708"/>
    <lineage>
        <taxon>Eukaryota</taxon>
        <taxon>Viridiplantae</taxon>
        <taxon>Streptophyta</taxon>
        <taxon>Embryophyta</taxon>
        <taxon>Tracheophyta</taxon>
        <taxon>Spermatophyta</taxon>
        <taxon>Magnoliopsida</taxon>
        <taxon>Liliopsida</taxon>
        <taxon>Poales</taxon>
        <taxon>Poaceae</taxon>
        <taxon>PACMAD clade</taxon>
        <taxon>Arundinoideae</taxon>
        <taxon>Arundineae</taxon>
        <taxon>Arundo</taxon>
    </lineage>
</organism>
<accession>A0A0A9BNY0</accession>
<proteinExistence type="predicted"/>
<dbReference type="EMBL" id="GBRH01234012">
    <property type="protein sequence ID" value="JAD63883.1"/>
    <property type="molecule type" value="Transcribed_RNA"/>
</dbReference>